<organism evidence="1 2">
    <name type="scientific">Prauserella oleivorans</name>
    <dbReference type="NCBI Taxonomy" id="1478153"/>
    <lineage>
        <taxon>Bacteria</taxon>
        <taxon>Bacillati</taxon>
        <taxon>Actinomycetota</taxon>
        <taxon>Actinomycetes</taxon>
        <taxon>Pseudonocardiales</taxon>
        <taxon>Pseudonocardiaceae</taxon>
        <taxon>Prauserella</taxon>
    </lineage>
</organism>
<dbReference type="Proteomes" id="UP001597478">
    <property type="component" value="Unassembled WGS sequence"/>
</dbReference>
<evidence type="ECO:0000313" key="2">
    <source>
        <dbReference type="Proteomes" id="UP001597478"/>
    </source>
</evidence>
<evidence type="ECO:0000313" key="1">
    <source>
        <dbReference type="EMBL" id="MFD2800462.1"/>
    </source>
</evidence>
<sequence>MQFVTTSTPAHNVTVGRTGVTAATLPTAGRLALVYGERTAEIDFGGRPHDVKAVGQGFVLTNEGLGRPQLVDRRGNAQGSVRLAANPHDVAVTSDGRFAPG</sequence>
<proteinExistence type="predicted"/>
<keyword evidence="2" id="KW-1185">Reference proteome</keyword>
<gene>
    <name evidence="1" type="ORF">ACFS2C_13745</name>
</gene>
<dbReference type="RefSeq" id="WP_377392575.1">
    <property type="nucleotide sequence ID" value="NZ_JBHSAN010000030.1"/>
</dbReference>
<dbReference type="EMBL" id="JBHUOF010000017">
    <property type="protein sequence ID" value="MFD2800462.1"/>
    <property type="molecule type" value="Genomic_DNA"/>
</dbReference>
<name>A0ABW5W9I1_9PSEU</name>
<reference evidence="2" key="1">
    <citation type="journal article" date="2019" name="Int. J. Syst. Evol. Microbiol.">
        <title>The Global Catalogue of Microorganisms (GCM) 10K type strain sequencing project: providing services to taxonomists for standard genome sequencing and annotation.</title>
        <authorList>
            <consortium name="The Broad Institute Genomics Platform"/>
            <consortium name="The Broad Institute Genome Sequencing Center for Infectious Disease"/>
            <person name="Wu L."/>
            <person name="Ma J."/>
        </authorList>
    </citation>
    <scope>NUCLEOTIDE SEQUENCE [LARGE SCALE GENOMIC DNA]</scope>
    <source>
        <strain evidence="2">IBRC-M 10906</strain>
    </source>
</reference>
<protein>
    <submittedName>
        <fullName evidence="1">Uncharacterized protein</fullName>
    </submittedName>
</protein>
<accession>A0ABW5W9I1</accession>
<comment type="caution">
    <text evidence="1">The sequence shown here is derived from an EMBL/GenBank/DDBJ whole genome shotgun (WGS) entry which is preliminary data.</text>
</comment>